<dbReference type="Gene3D" id="3.30.2310.20">
    <property type="entry name" value="RelE-like"/>
    <property type="match status" value="1"/>
</dbReference>
<dbReference type="EMBL" id="CP003075">
    <property type="protein sequence ID" value="AEQ51072.1"/>
    <property type="molecule type" value="Genomic_DNA"/>
</dbReference>
<evidence type="ECO:0000256" key="1">
    <source>
        <dbReference type="ARBA" id="ARBA00006226"/>
    </source>
</evidence>
<evidence type="ECO:0000313" key="3">
    <source>
        <dbReference type="EMBL" id="AEQ51072.1"/>
    </source>
</evidence>
<dbReference type="KEGG" id="phl:KKY_1037"/>
<dbReference type="RefSeq" id="WP_014130221.1">
    <property type="nucleotide sequence ID" value="NC_016078.1"/>
</dbReference>
<dbReference type="STRING" id="1082931.KKY_1037"/>
<dbReference type="NCBIfam" id="TIGR02385">
    <property type="entry name" value="RelE_StbE"/>
    <property type="match status" value="1"/>
</dbReference>
<dbReference type="PANTHER" id="PTHR33755:SF6">
    <property type="entry name" value="PLASMID STABILIZATION SYSTEM PROTEIN"/>
    <property type="match status" value="1"/>
</dbReference>
<dbReference type="InterPro" id="IPR035093">
    <property type="entry name" value="RelE/ParE_toxin_dom_sf"/>
</dbReference>
<sequence length="90" mass="10196">MKLKWMPGAITQREHIIAFIAEDNIDAAIDLDETIDTKCARLVDYPLSGRAGRAPETRELIVHPNYLVVYRVAEDTLEVVALLHAAQRWP</sequence>
<evidence type="ECO:0000313" key="4">
    <source>
        <dbReference type="Proteomes" id="UP000008850"/>
    </source>
</evidence>
<reference evidence="3 4" key="1">
    <citation type="journal article" date="2012" name="J. Bacteriol.">
        <title>Complete genome sequence of Pelagibacterium halotolerans B2T.</title>
        <authorList>
            <person name="Huo Y.Y."/>
            <person name="Cheng H."/>
            <person name="Han X.F."/>
            <person name="Jiang X.W."/>
            <person name="Sun C."/>
            <person name="Zhang X.Q."/>
            <person name="Zhu X.F."/>
            <person name="Liu Y.F."/>
            <person name="Li P.F."/>
            <person name="Ni P.X."/>
            <person name="Wu M."/>
        </authorList>
    </citation>
    <scope>NUCLEOTIDE SEQUENCE [LARGE SCALE GENOMIC DNA]</scope>
    <source>
        <strain evidence="4">DSM 22347 / JCM 15775 / CGMCC 1.7692 / B2</strain>
    </source>
</reference>
<comment type="similarity">
    <text evidence="1">Belongs to the RelE toxin family.</text>
</comment>
<dbReference type="eggNOG" id="COG3668">
    <property type="taxonomic scope" value="Bacteria"/>
</dbReference>
<accession>G4RGL3</accession>
<dbReference type="AlphaFoldDB" id="G4RGL3"/>
<organism evidence="3 4">
    <name type="scientific">Pelagibacterium halotolerans (strain DSM 22347 / JCM 15775 / CGMCC 1.7692 / B2)</name>
    <dbReference type="NCBI Taxonomy" id="1082931"/>
    <lineage>
        <taxon>Bacteria</taxon>
        <taxon>Pseudomonadati</taxon>
        <taxon>Pseudomonadota</taxon>
        <taxon>Alphaproteobacteria</taxon>
        <taxon>Hyphomicrobiales</taxon>
        <taxon>Devosiaceae</taxon>
        <taxon>Pelagibacterium</taxon>
    </lineage>
</organism>
<dbReference type="HOGENOM" id="CLU_147162_11_1_5"/>
<dbReference type="Pfam" id="PF05016">
    <property type="entry name" value="ParE_toxin"/>
    <property type="match status" value="1"/>
</dbReference>
<keyword evidence="2" id="KW-1277">Toxin-antitoxin system</keyword>
<proteinExistence type="inferred from homology"/>
<dbReference type="PANTHER" id="PTHR33755">
    <property type="entry name" value="TOXIN PARE1-RELATED"/>
    <property type="match status" value="1"/>
</dbReference>
<dbReference type="InterPro" id="IPR051803">
    <property type="entry name" value="TA_system_RelE-like_toxin"/>
</dbReference>
<protein>
    <recommendedName>
        <fullName evidence="5">Addiction module toxin, RelE/StbE family</fullName>
    </recommendedName>
</protein>
<gene>
    <name evidence="3" type="ordered locus">KKY_1037</name>
</gene>
<dbReference type="Proteomes" id="UP000008850">
    <property type="component" value="Chromosome"/>
</dbReference>
<evidence type="ECO:0008006" key="5">
    <source>
        <dbReference type="Google" id="ProtNLM"/>
    </source>
</evidence>
<evidence type="ECO:0000256" key="2">
    <source>
        <dbReference type="ARBA" id="ARBA00022649"/>
    </source>
</evidence>
<keyword evidence="4" id="KW-1185">Reference proteome</keyword>
<name>G4RGL3_PELHB</name>
<dbReference type="InterPro" id="IPR007712">
    <property type="entry name" value="RelE/ParE_toxin"/>
</dbReference>